<evidence type="ECO:0000313" key="2">
    <source>
        <dbReference type="Proteomes" id="UP000016626"/>
    </source>
</evidence>
<dbReference type="PATRIC" id="fig|888055.3.peg.1901"/>
<accession>U2RBR8</accession>
<evidence type="ECO:0000313" key="1">
    <source>
        <dbReference type="EMBL" id="ERK48182.1"/>
    </source>
</evidence>
<dbReference type="AlphaFoldDB" id="U2RBR8"/>
<reference evidence="1 2" key="1">
    <citation type="submission" date="2013-06" db="EMBL/GenBank/DDBJ databases">
        <authorList>
            <person name="Weinstock G."/>
            <person name="Sodergren E."/>
            <person name="Lobos E.A."/>
            <person name="Fulton L."/>
            <person name="Fulton R."/>
            <person name="Courtney L."/>
            <person name="Fronick C."/>
            <person name="O'Laughlin M."/>
            <person name="Godfrey J."/>
            <person name="Wilson R.M."/>
            <person name="Miner T."/>
            <person name="Farmer C."/>
            <person name="Delehaunty K."/>
            <person name="Cordes M."/>
            <person name="Minx P."/>
            <person name="Tomlinson C."/>
            <person name="Chen J."/>
            <person name="Wollam A."/>
            <person name="Pepin K.H."/>
            <person name="Bhonagiri V."/>
            <person name="Zhang X."/>
            <person name="Warren W."/>
            <person name="Mitreva M."/>
            <person name="Mardis E.R."/>
            <person name="Wilson R.K."/>
        </authorList>
    </citation>
    <scope>NUCLEOTIDE SEQUENCE [LARGE SCALE GENOMIC DNA]</scope>
    <source>
        <strain evidence="1 2">F0279</strain>
    </source>
</reference>
<protein>
    <submittedName>
        <fullName evidence="1">Uncharacterized protein</fullName>
    </submittedName>
</protein>
<dbReference type="EMBL" id="AWVM01000104">
    <property type="protein sequence ID" value="ERK48182.1"/>
    <property type="molecule type" value="Genomic_DNA"/>
</dbReference>
<name>U2RBR8_LEPWF</name>
<dbReference type="Proteomes" id="UP000016626">
    <property type="component" value="Unassembled WGS sequence"/>
</dbReference>
<sequence length="108" mass="12439">MIKMDKQLQVILIGMLVDFTRKEVLEKEIIFGAKKGIEKLEAVKNNFFGKFKDFIKKSQEINNPYIPDDIEKFTEDLLLKGAETLEKTINVDEIIHRILGEEKTAVGI</sequence>
<gene>
    <name evidence="1" type="ORF">HMPREF9015_01980</name>
</gene>
<proteinExistence type="predicted"/>
<organism evidence="1 2">
    <name type="scientific">Leptotrichia wadei (strain F0279)</name>
    <dbReference type="NCBI Taxonomy" id="888055"/>
    <lineage>
        <taxon>Bacteria</taxon>
        <taxon>Fusobacteriati</taxon>
        <taxon>Fusobacteriota</taxon>
        <taxon>Fusobacteriia</taxon>
        <taxon>Fusobacteriales</taxon>
        <taxon>Leptotrichiaceae</taxon>
        <taxon>Leptotrichia</taxon>
    </lineage>
</organism>
<dbReference type="HOGENOM" id="CLU_2233208_0_0_0"/>
<comment type="caution">
    <text evidence="1">The sequence shown here is derived from an EMBL/GenBank/DDBJ whole genome shotgun (WGS) entry which is preliminary data.</text>
</comment>